<gene>
    <name evidence="1" type="ORF">UT64_C0009G0017</name>
</gene>
<name>A0A0G0SFC1_9BACT</name>
<evidence type="ECO:0000313" key="1">
    <source>
        <dbReference type="EMBL" id="KKR33405.1"/>
    </source>
</evidence>
<protein>
    <submittedName>
        <fullName evidence="1">Uncharacterized protein</fullName>
    </submittedName>
</protein>
<evidence type="ECO:0000313" key="2">
    <source>
        <dbReference type="Proteomes" id="UP000034137"/>
    </source>
</evidence>
<reference evidence="1 2" key="1">
    <citation type="journal article" date="2015" name="Nature">
        <title>rRNA introns, odd ribosomes, and small enigmatic genomes across a large radiation of phyla.</title>
        <authorList>
            <person name="Brown C.T."/>
            <person name="Hug L.A."/>
            <person name="Thomas B.C."/>
            <person name="Sharon I."/>
            <person name="Castelle C.J."/>
            <person name="Singh A."/>
            <person name="Wilkins M.J."/>
            <person name="Williams K.H."/>
            <person name="Banfield J.F."/>
        </authorList>
    </citation>
    <scope>NUCLEOTIDE SEQUENCE [LARGE SCALE GENOMIC DNA]</scope>
</reference>
<proteinExistence type="predicted"/>
<comment type="caution">
    <text evidence="1">The sequence shown here is derived from an EMBL/GenBank/DDBJ whole genome shotgun (WGS) entry which is preliminary data.</text>
</comment>
<dbReference type="EMBL" id="LBXO01000009">
    <property type="protein sequence ID" value="KKR33405.1"/>
    <property type="molecule type" value="Genomic_DNA"/>
</dbReference>
<accession>A0A0G0SFC1</accession>
<dbReference type="Proteomes" id="UP000034137">
    <property type="component" value="Unassembled WGS sequence"/>
</dbReference>
<sequence>MILIILIVNQVFTSSRDLSPVKGFEMTRNKKRLSYFILV</sequence>
<dbReference type="AlphaFoldDB" id="A0A0G0SFC1"/>
<organism evidence="1 2">
    <name type="scientific">Candidatus Falkowbacteria bacterium GW2011_GWF2_39_8</name>
    <dbReference type="NCBI Taxonomy" id="1618642"/>
    <lineage>
        <taxon>Bacteria</taxon>
        <taxon>Candidatus Falkowiibacteriota</taxon>
    </lineage>
</organism>